<dbReference type="EC" id="2.1.1.72" evidence="1"/>
<dbReference type="PANTHER" id="PTHR33841:SF1">
    <property type="entry name" value="DNA METHYLTRANSFERASE A"/>
    <property type="match status" value="1"/>
</dbReference>
<dbReference type="RefSeq" id="YP_009322989.1">
    <property type="nucleotide sequence ID" value="NC_031927.1"/>
</dbReference>
<dbReference type="GO" id="GO:0006304">
    <property type="term" value="P:DNA modification"/>
    <property type="evidence" value="ECO:0007669"/>
    <property type="project" value="InterPro"/>
</dbReference>
<dbReference type="PANTHER" id="PTHR33841">
    <property type="entry name" value="DNA METHYLTRANSFERASE YEEA-RELATED"/>
    <property type="match status" value="1"/>
</dbReference>
<accession>A0A1D8KTH7</accession>
<dbReference type="Proteomes" id="UP000203902">
    <property type="component" value="Segment"/>
</dbReference>
<proteinExistence type="predicted"/>
<reference evidence="7 8" key="1">
    <citation type="journal article" date="2016" name="Virology">
        <title>The genomic content and context of auxiliary metabolic genes in marine cyanomyoviruses.</title>
        <authorList>
            <person name="Crummett L.T."/>
            <person name="Puxty R.J."/>
            <person name="Weihe C."/>
            <person name="Marston M.F."/>
            <person name="Martiny J.B."/>
        </authorList>
    </citation>
    <scope>NUCLEOTIDE SEQUENCE [LARGE SCALE GENOMIC DNA]</scope>
    <source>
        <strain evidence="7">0910CC49</strain>
    </source>
</reference>
<organism evidence="7 8">
    <name type="scientific">Synechococcus phage S-CAM7</name>
    <dbReference type="NCBI Taxonomy" id="1883368"/>
    <lineage>
        <taxon>Viruses</taxon>
        <taxon>Duplodnaviria</taxon>
        <taxon>Heunggongvirae</taxon>
        <taxon>Uroviricota</taxon>
        <taxon>Caudoviricetes</taxon>
        <taxon>Pantevenvirales</taxon>
        <taxon>Kyanoviridae</taxon>
        <taxon>Mazuvirus</taxon>
        <taxon>Mazuvirus scam7</taxon>
    </lineage>
</organism>
<gene>
    <name evidence="7" type="ORF">C490910_056</name>
</gene>
<evidence type="ECO:0000256" key="4">
    <source>
        <dbReference type="ARBA" id="ARBA00022691"/>
    </source>
</evidence>
<sequence>MPKLLIVGDPTGSTSLDAINNRGWSPEDITVWENDPRHVYAIKCINGIIDIILDDDKLTKLKECTMKFDVIIGNPPYQNNTKNGAGTGSGSSALYLDFVSLAKSILKPGGTISLITPTSIVSGSSDKTKYLVGKDALYSVSSIDFTANEQFSIGERVCRWTATNSDESIVTKLSDGREVDLREVPFVVEDYEVSNIVQSLLEAPGPRIEFSNRGGFASKGSSIKTDTQTPQTPYLVDFNGKDKYVSEKCNNYHQPKIFAPQQTNPKNFEFYCAEDKGASQSTYTCPFNTIEEAQVAVDILNNPYYLWIVNKVRIASRLRKTHLDRFPIVDIESILSKEQKSYIDSNPL</sequence>
<evidence type="ECO:0000256" key="5">
    <source>
        <dbReference type="ARBA" id="ARBA00047942"/>
    </source>
</evidence>
<protein>
    <recommendedName>
        <fullName evidence="1">site-specific DNA-methyltransferase (adenine-specific)</fullName>
        <ecNumber evidence="1">2.1.1.72</ecNumber>
    </recommendedName>
</protein>
<evidence type="ECO:0000313" key="8">
    <source>
        <dbReference type="Proteomes" id="UP000203902"/>
    </source>
</evidence>
<dbReference type="InterPro" id="IPR050953">
    <property type="entry name" value="N4_N6_ade-DNA_methylase"/>
</dbReference>
<evidence type="ECO:0000259" key="6">
    <source>
        <dbReference type="Pfam" id="PF07669"/>
    </source>
</evidence>
<dbReference type="GO" id="GO:0032259">
    <property type="term" value="P:methylation"/>
    <property type="evidence" value="ECO:0007669"/>
    <property type="project" value="UniProtKB-KW"/>
</dbReference>
<dbReference type="InterPro" id="IPR011639">
    <property type="entry name" value="MethylTrfase_TaqI-like_dom"/>
</dbReference>
<keyword evidence="4" id="KW-0949">S-adenosyl-L-methionine</keyword>
<feature type="domain" description="Type II methyltransferase M.TaqI-like" evidence="6">
    <location>
        <begin position="60"/>
        <end position="128"/>
    </location>
</feature>
<dbReference type="PROSITE" id="PS00092">
    <property type="entry name" value="N6_MTASE"/>
    <property type="match status" value="1"/>
</dbReference>
<keyword evidence="3" id="KW-0808">Transferase</keyword>
<evidence type="ECO:0000256" key="1">
    <source>
        <dbReference type="ARBA" id="ARBA00011900"/>
    </source>
</evidence>
<dbReference type="Gene3D" id="3.40.50.150">
    <property type="entry name" value="Vaccinia Virus protein VP39"/>
    <property type="match status" value="1"/>
</dbReference>
<dbReference type="GO" id="GO:0003676">
    <property type="term" value="F:nucleic acid binding"/>
    <property type="evidence" value="ECO:0007669"/>
    <property type="project" value="InterPro"/>
</dbReference>
<dbReference type="InterPro" id="IPR029063">
    <property type="entry name" value="SAM-dependent_MTases_sf"/>
</dbReference>
<dbReference type="GeneID" id="30308110"/>
<keyword evidence="2" id="KW-0489">Methyltransferase</keyword>
<keyword evidence="8" id="KW-1185">Reference proteome</keyword>
<evidence type="ECO:0000256" key="3">
    <source>
        <dbReference type="ARBA" id="ARBA00022679"/>
    </source>
</evidence>
<dbReference type="InterPro" id="IPR002052">
    <property type="entry name" value="DNA_methylase_N6_adenine_CS"/>
</dbReference>
<evidence type="ECO:0000313" key="7">
    <source>
        <dbReference type="EMBL" id="AOV61980.1"/>
    </source>
</evidence>
<name>A0A1D8KTH7_9CAUD</name>
<dbReference type="SUPFAM" id="SSF53335">
    <property type="entry name" value="S-adenosyl-L-methionine-dependent methyltransferases"/>
    <property type="match status" value="1"/>
</dbReference>
<dbReference type="OrthoDB" id="34437at10239"/>
<dbReference type="EMBL" id="KU686212">
    <property type="protein sequence ID" value="AOV61980.1"/>
    <property type="molecule type" value="Genomic_DNA"/>
</dbReference>
<dbReference type="KEGG" id="vg:30308110"/>
<dbReference type="Pfam" id="PF07669">
    <property type="entry name" value="Eco57I"/>
    <property type="match status" value="1"/>
</dbReference>
<dbReference type="GO" id="GO:0009007">
    <property type="term" value="F:site-specific DNA-methyltransferase (adenine-specific) activity"/>
    <property type="evidence" value="ECO:0007669"/>
    <property type="project" value="UniProtKB-EC"/>
</dbReference>
<evidence type="ECO:0000256" key="2">
    <source>
        <dbReference type="ARBA" id="ARBA00022603"/>
    </source>
</evidence>
<comment type="catalytic activity">
    <reaction evidence="5">
        <text>a 2'-deoxyadenosine in DNA + S-adenosyl-L-methionine = an N(6)-methyl-2'-deoxyadenosine in DNA + S-adenosyl-L-homocysteine + H(+)</text>
        <dbReference type="Rhea" id="RHEA:15197"/>
        <dbReference type="Rhea" id="RHEA-COMP:12418"/>
        <dbReference type="Rhea" id="RHEA-COMP:12419"/>
        <dbReference type="ChEBI" id="CHEBI:15378"/>
        <dbReference type="ChEBI" id="CHEBI:57856"/>
        <dbReference type="ChEBI" id="CHEBI:59789"/>
        <dbReference type="ChEBI" id="CHEBI:90615"/>
        <dbReference type="ChEBI" id="CHEBI:90616"/>
        <dbReference type="EC" id="2.1.1.72"/>
    </reaction>
</comment>
<dbReference type="PRINTS" id="PR00507">
    <property type="entry name" value="N12N6MTFRASE"/>
</dbReference>